<evidence type="ECO:0000259" key="5">
    <source>
        <dbReference type="Pfam" id="PF07992"/>
    </source>
</evidence>
<accession>A0ABS7G2S5</accession>
<dbReference type="InterPro" id="IPR023753">
    <property type="entry name" value="FAD/NAD-binding_dom"/>
</dbReference>
<keyword evidence="4" id="KW-0560">Oxidoreductase</keyword>
<name>A0ABS7G2S5_9ACTN</name>
<dbReference type="InterPro" id="IPR036188">
    <property type="entry name" value="FAD/NAD-bd_sf"/>
</dbReference>
<evidence type="ECO:0000256" key="2">
    <source>
        <dbReference type="ARBA" id="ARBA00022630"/>
    </source>
</evidence>
<reference evidence="6 7" key="1">
    <citation type="submission" date="2021-07" db="EMBL/GenBank/DDBJ databases">
        <title>Actinomadura sp. PM05-2 isolated from lichen.</title>
        <authorList>
            <person name="Somphong A."/>
            <person name="Phongsopitanun W."/>
            <person name="Tanasupawat S."/>
            <person name="Peongsungnone V."/>
        </authorList>
    </citation>
    <scope>NUCLEOTIDE SEQUENCE [LARGE SCALE GENOMIC DNA]</scope>
    <source>
        <strain evidence="6 7">PM05-2</strain>
    </source>
</reference>
<comment type="caution">
    <text evidence="6">The sequence shown here is derived from an EMBL/GenBank/DDBJ whole genome shotgun (WGS) entry which is preliminary data.</text>
</comment>
<protein>
    <submittedName>
        <fullName evidence="6">FAD-dependent oxidoreductase</fullName>
    </submittedName>
</protein>
<dbReference type="SUPFAM" id="SSF51905">
    <property type="entry name" value="FAD/NAD(P)-binding domain"/>
    <property type="match status" value="1"/>
</dbReference>
<dbReference type="PANTHER" id="PTHR43735:SF3">
    <property type="entry name" value="FERROPTOSIS SUPPRESSOR PROTEIN 1"/>
    <property type="match status" value="1"/>
</dbReference>
<dbReference type="PANTHER" id="PTHR43735">
    <property type="entry name" value="APOPTOSIS-INDUCING FACTOR 1"/>
    <property type="match status" value="1"/>
</dbReference>
<dbReference type="Gene3D" id="3.50.50.100">
    <property type="match status" value="1"/>
</dbReference>
<keyword evidence="2" id="KW-0285">Flavoprotein</keyword>
<sequence length="357" mass="36933">MSRTVAVVGGGYGGIAVAKALDEDADVVLVDPREAFVHAAGALRALVRPDWADHVFFPYDRLLRRGRIVRDRATGLDAGGIALASGGRVDADHVVLATGSDYPFPAKHDAPTTAAALDRLRLAHKELTGARRVLIAGAGPVGLELAGEIKAVWPDKHVIITDPAPAPLPGVISEVRDRLHALLDDLGVELLTGTTVRPPTEPGVLAPFTADGVTADLWYRAHGARPNTAWLAGITTPAGLVPVTGTLEVAGHDGLYAIGDITDVPEDKRAGAATRHAAVVAANILARLRGEPPAATYTPGPPAILLPLGPATGVGQLPGPDGPVPAPVEQVVQYKAADLMSGRFAELFDAPVTPPGR</sequence>
<evidence type="ECO:0000256" key="4">
    <source>
        <dbReference type="ARBA" id="ARBA00023002"/>
    </source>
</evidence>
<proteinExistence type="inferred from homology"/>
<evidence type="ECO:0000313" key="7">
    <source>
        <dbReference type="Proteomes" id="UP000774570"/>
    </source>
</evidence>
<keyword evidence="3" id="KW-0274">FAD</keyword>
<comment type="similarity">
    <text evidence="1">Belongs to the FAD-dependent oxidoreductase family.</text>
</comment>
<evidence type="ECO:0000256" key="1">
    <source>
        <dbReference type="ARBA" id="ARBA00006442"/>
    </source>
</evidence>
<dbReference type="EMBL" id="JAIBOA010000029">
    <property type="protein sequence ID" value="MBW8487027.1"/>
    <property type="molecule type" value="Genomic_DNA"/>
</dbReference>
<dbReference type="Proteomes" id="UP000774570">
    <property type="component" value="Unassembled WGS sequence"/>
</dbReference>
<feature type="domain" description="FAD/NAD(P)-binding" evidence="5">
    <location>
        <begin position="4"/>
        <end position="268"/>
    </location>
</feature>
<evidence type="ECO:0000313" key="6">
    <source>
        <dbReference type="EMBL" id="MBW8487027.1"/>
    </source>
</evidence>
<gene>
    <name evidence="6" type="ORF">K1Y72_31995</name>
</gene>
<evidence type="ECO:0000256" key="3">
    <source>
        <dbReference type="ARBA" id="ARBA00022827"/>
    </source>
</evidence>
<dbReference type="Pfam" id="PF07992">
    <property type="entry name" value="Pyr_redox_2"/>
    <property type="match status" value="1"/>
</dbReference>
<organism evidence="6 7">
    <name type="scientific">Actinomadura parmotrematis</name>
    <dbReference type="NCBI Taxonomy" id="2864039"/>
    <lineage>
        <taxon>Bacteria</taxon>
        <taxon>Bacillati</taxon>
        <taxon>Actinomycetota</taxon>
        <taxon>Actinomycetes</taxon>
        <taxon>Streptosporangiales</taxon>
        <taxon>Thermomonosporaceae</taxon>
        <taxon>Actinomadura</taxon>
    </lineage>
</organism>
<dbReference type="PRINTS" id="PR00368">
    <property type="entry name" value="FADPNR"/>
</dbReference>
<keyword evidence="7" id="KW-1185">Reference proteome</keyword>